<evidence type="ECO:0000256" key="1">
    <source>
        <dbReference type="SAM" id="MobiDB-lite"/>
    </source>
</evidence>
<accession>G4U1K3</accession>
<feature type="compositionally biased region" description="Basic and acidic residues" evidence="1">
    <location>
        <begin position="35"/>
        <end position="45"/>
    </location>
</feature>
<evidence type="ECO:0000313" key="2">
    <source>
        <dbReference type="EMBL" id="CCA77446.1"/>
    </source>
</evidence>
<gene>
    <name evidence="2" type="ORF">PIIN_11423</name>
</gene>
<sequence>MSSVMRSSPGHGTEFTKDEGIAVDDSGDEPGNYEHQPDLDYHSDSSPETNIASY</sequence>
<evidence type="ECO:0000313" key="3">
    <source>
        <dbReference type="Proteomes" id="UP000007148"/>
    </source>
</evidence>
<dbReference type="InParanoid" id="G4U1K3"/>
<reference evidence="2 3" key="1">
    <citation type="journal article" date="2011" name="PLoS Pathog.">
        <title>Endophytic Life Strategies Decoded by Genome and Transcriptome Analyses of the Mutualistic Root Symbiont Piriformospora indica.</title>
        <authorList>
            <person name="Zuccaro A."/>
            <person name="Lahrmann U."/>
            <person name="Guldener U."/>
            <person name="Langen G."/>
            <person name="Pfiffi S."/>
            <person name="Biedenkopf D."/>
            <person name="Wong P."/>
            <person name="Samans B."/>
            <person name="Grimm C."/>
            <person name="Basiewicz M."/>
            <person name="Murat C."/>
            <person name="Martin F."/>
            <person name="Kogel K.H."/>
        </authorList>
    </citation>
    <scope>NUCLEOTIDE SEQUENCE [LARGE SCALE GENOMIC DNA]</scope>
    <source>
        <strain evidence="2 3">DSM 11827</strain>
    </source>
</reference>
<name>G4U1K3_SERID</name>
<proteinExistence type="predicted"/>
<protein>
    <submittedName>
        <fullName evidence="2">Uncharacterized protein</fullName>
    </submittedName>
</protein>
<organism evidence="2 3">
    <name type="scientific">Serendipita indica (strain DSM 11827)</name>
    <name type="common">Root endophyte fungus</name>
    <name type="synonym">Piriformospora indica</name>
    <dbReference type="NCBI Taxonomy" id="1109443"/>
    <lineage>
        <taxon>Eukaryota</taxon>
        <taxon>Fungi</taxon>
        <taxon>Dikarya</taxon>
        <taxon>Basidiomycota</taxon>
        <taxon>Agaricomycotina</taxon>
        <taxon>Agaricomycetes</taxon>
        <taxon>Sebacinales</taxon>
        <taxon>Serendipitaceae</taxon>
        <taxon>Serendipita</taxon>
    </lineage>
</organism>
<feature type="region of interest" description="Disordered" evidence="1">
    <location>
        <begin position="1"/>
        <end position="54"/>
    </location>
</feature>
<comment type="caution">
    <text evidence="2">The sequence shown here is derived from an EMBL/GenBank/DDBJ whole genome shotgun (WGS) entry which is preliminary data.</text>
</comment>
<dbReference type="EMBL" id="CAFZ01001609">
    <property type="protein sequence ID" value="CCA77446.1"/>
    <property type="molecule type" value="Genomic_DNA"/>
</dbReference>
<keyword evidence="3" id="KW-1185">Reference proteome</keyword>
<dbReference type="AlphaFoldDB" id="G4U1K3"/>
<dbReference type="Proteomes" id="UP000007148">
    <property type="component" value="Unassembled WGS sequence"/>
</dbReference>
<dbReference type="HOGENOM" id="CLU_3051208_0_0_1"/>